<protein>
    <submittedName>
        <fullName evidence="1">Uncharacterized protein</fullName>
    </submittedName>
</protein>
<evidence type="ECO:0000313" key="2">
    <source>
        <dbReference type="Proteomes" id="UP000054928"/>
    </source>
</evidence>
<proteinExistence type="predicted"/>
<dbReference type="GeneID" id="59052840"/>
<dbReference type="Proteomes" id="UP000054928">
    <property type="component" value="Unassembled WGS sequence"/>
</dbReference>
<organism evidence="1 2">
    <name type="scientific">Plasmopara halstedii</name>
    <name type="common">Downy mildew of sunflower</name>
    <dbReference type="NCBI Taxonomy" id="4781"/>
    <lineage>
        <taxon>Eukaryota</taxon>
        <taxon>Sar</taxon>
        <taxon>Stramenopiles</taxon>
        <taxon>Oomycota</taxon>
        <taxon>Peronosporomycetes</taxon>
        <taxon>Peronosporales</taxon>
        <taxon>Peronosporaceae</taxon>
        <taxon>Plasmopara</taxon>
    </lineage>
</organism>
<dbReference type="AlphaFoldDB" id="A0A0P1A7H7"/>
<accession>A0A0P1A7H7</accession>
<keyword evidence="2" id="KW-1185">Reference proteome</keyword>
<dbReference type="EMBL" id="CCYD01000109">
    <property type="protein sequence ID" value="CEG36141.1"/>
    <property type="molecule type" value="Genomic_DNA"/>
</dbReference>
<sequence>MLVSAKFHSVITTSLLNIRCAASYQVAINAFRLNSFRPYDILASSWPTNNVCGFAISHH</sequence>
<evidence type="ECO:0000313" key="1">
    <source>
        <dbReference type="EMBL" id="CEG36141.1"/>
    </source>
</evidence>
<reference evidence="2" key="1">
    <citation type="submission" date="2014-09" db="EMBL/GenBank/DDBJ databases">
        <authorList>
            <person name="Sharma Rahul"/>
            <person name="Thines Marco"/>
        </authorList>
    </citation>
    <scope>NUCLEOTIDE SEQUENCE [LARGE SCALE GENOMIC DNA]</scope>
</reference>
<name>A0A0P1A7H7_PLAHL</name>
<dbReference type="RefSeq" id="XP_036262988.1">
    <property type="nucleotide sequence ID" value="XM_036407090.1"/>
</dbReference>